<dbReference type="SUPFAM" id="SSF52279">
    <property type="entry name" value="Beta-D-glucan exohydrolase, C-terminal domain"/>
    <property type="match status" value="1"/>
</dbReference>
<dbReference type="InterPro" id="IPR026891">
    <property type="entry name" value="Fn3-like"/>
</dbReference>
<dbReference type="InterPro" id="IPR013783">
    <property type="entry name" value="Ig-like_fold"/>
</dbReference>
<dbReference type="InterPro" id="IPR036962">
    <property type="entry name" value="Glyco_hydro_3_N_sf"/>
</dbReference>
<dbReference type="EC" id="3.2.1.21" evidence="14"/>
<feature type="chain" id="PRO_5046575755" description="beta-glucosidase" evidence="15">
    <location>
        <begin position="27"/>
        <end position="776"/>
    </location>
</feature>
<keyword evidence="7 14" id="KW-0378">Hydrolase</keyword>
<dbReference type="PRINTS" id="PR00133">
    <property type="entry name" value="GLHYDRLASE3"/>
</dbReference>
<keyword evidence="12 14" id="KW-0624">Polysaccharide degradation</keyword>
<comment type="caution">
    <text evidence="17">The sequence shown here is derived from an EMBL/GenBank/DDBJ whole genome shotgun (WGS) entry which is preliminary data.</text>
</comment>
<proteinExistence type="inferred from homology"/>
<comment type="pathway">
    <text evidence="3 14">Glycan metabolism; cellulose degradation.</text>
</comment>
<evidence type="ECO:0000256" key="11">
    <source>
        <dbReference type="ARBA" id="ARBA00023295"/>
    </source>
</evidence>
<evidence type="ECO:0000256" key="9">
    <source>
        <dbReference type="ARBA" id="ARBA00023180"/>
    </source>
</evidence>
<dbReference type="Gene3D" id="3.40.50.1700">
    <property type="entry name" value="Glycoside hydrolase family 3 C-terminal domain"/>
    <property type="match status" value="1"/>
</dbReference>
<dbReference type="InterPro" id="IPR002772">
    <property type="entry name" value="Glyco_hydro_3_C"/>
</dbReference>
<evidence type="ECO:0000313" key="18">
    <source>
        <dbReference type="Proteomes" id="UP001345013"/>
    </source>
</evidence>
<evidence type="ECO:0000256" key="4">
    <source>
        <dbReference type="ARBA" id="ARBA00005336"/>
    </source>
</evidence>
<evidence type="ECO:0000256" key="7">
    <source>
        <dbReference type="ARBA" id="ARBA00022801"/>
    </source>
</evidence>
<evidence type="ECO:0000259" key="16">
    <source>
        <dbReference type="SMART" id="SM01217"/>
    </source>
</evidence>
<dbReference type="PROSITE" id="PS00775">
    <property type="entry name" value="GLYCOSYL_HYDROL_F3"/>
    <property type="match status" value="1"/>
</dbReference>
<evidence type="ECO:0000256" key="1">
    <source>
        <dbReference type="ARBA" id="ARBA00000448"/>
    </source>
</evidence>
<evidence type="ECO:0000256" key="8">
    <source>
        <dbReference type="ARBA" id="ARBA00023001"/>
    </source>
</evidence>
<evidence type="ECO:0000256" key="6">
    <source>
        <dbReference type="ARBA" id="ARBA00022729"/>
    </source>
</evidence>
<evidence type="ECO:0000256" key="3">
    <source>
        <dbReference type="ARBA" id="ARBA00004987"/>
    </source>
</evidence>
<feature type="domain" description="Fibronectin type III-like" evidence="16">
    <location>
        <begin position="695"/>
        <end position="763"/>
    </location>
</feature>
<keyword evidence="11 14" id="KW-0326">Glycosidase</keyword>
<dbReference type="PANTHER" id="PTHR42715:SF5">
    <property type="entry name" value="BETA-GLUCOSIDASE M-RELATED"/>
    <property type="match status" value="1"/>
</dbReference>
<gene>
    <name evidence="17" type="ORF">LTR24_001476</name>
</gene>
<organism evidence="17 18">
    <name type="scientific">Lithohypha guttulata</name>
    <dbReference type="NCBI Taxonomy" id="1690604"/>
    <lineage>
        <taxon>Eukaryota</taxon>
        <taxon>Fungi</taxon>
        <taxon>Dikarya</taxon>
        <taxon>Ascomycota</taxon>
        <taxon>Pezizomycotina</taxon>
        <taxon>Eurotiomycetes</taxon>
        <taxon>Chaetothyriomycetidae</taxon>
        <taxon>Chaetothyriales</taxon>
        <taxon>Trichomeriaceae</taxon>
        <taxon>Lithohypha</taxon>
    </lineage>
</organism>
<reference evidence="17 18" key="1">
    <citation type="submission" date="2023-08" db="EMBL/GenBank/DDBJ databases">
        <title>Black Yeasts Isolated from many extreme environments.</title>
        <authorList>
            <person name="Coleine C."/>
            <person name="Stajich J.E."/>
            <person name="Selbmann L."/>
        </authorList>
    </citation>
    <scope>NUCLEOTIDE SEQUENCE [LARGE SCALE GENOMIC DNA]</scope>
    <source>
        <strain evidence="17 18">CCFEE 5885</strain>
    </source>
</reference>
<evidence type="ECO:0000313" key="17">
    <source>
        <dbReference type="EMBL" id="KAK5099075.1"/>
    </source>
</evidence>
<comment type="catalytic activity">
    <reaction evidence="1 14">
        <text>Hydrolysis of terminal, non-reducing beta-D-glucosyl residues with release of beta-D-glucose.</text>
        <dbReference type="EC" id="3.2.1.21"/>
    </reaction>
</comment>
<dbReference type="InterPro" id="IPR019800">
    <property type="entry name" value="Glyco_hydro_3_AS"/>
</dbReference>
<evidence type="ECO:0000256" key="14">
    <source>
        <dbReference type="RuleBase" id="RU361161"/>
    </source>
</evidence>
<evidence type="ECO:0000256" key="15">
    <source>
        <dbReference type="SAM" id="SignalP"/>
    </source>
</evidence>
<evidence type="ECO:0000256" key="10">
    <source>
        <dbReference type="ARBA" id="ARBA00023277"/>
    </source>
</evidence>
<dbReference type="EMBL" id="JAVRRG010000011">
    <property type="protein sequence ID" value="KAK5099075.1"/>
    <property type="molecule type" value="Genomic_DNA"/>
</dbReference>
<evidence type="ECO:0000256" key="2">
    <source>
        <dbReference type="ARBA" id="ARBA00004613"/>
    </source>
</evidence>
<dbReference type="InterPro" id="IPR001764">
    <property type="entry name" value="Glyco_hydro_3_N"/>
</dbReference>
<keyword evidence="9" id="KW-0325">Glycoprotein</keyword>
<name>A0ABR0KM41_9EURO</name>
<accession>A0ABR0KM41</accession>
<dbReference type="Pfam" id="PF00933">
    <property type="entry name" value="Glyco_hydro_3"/>
    <property type="match status" value="1"/>
</dbReference>
<dbReference type="SUPFAM" id="SSF51445">
    <property type="entry name" value="(Trans)glycosidases"/>
    <property type="match status" value="1"/>
</dbReference>
<feature type="signal peptide" evidence="15">
    <location>
        <begin position="1"/>
        <end position="26"/>
    </location>
</feature>
<dbReference type="Proteomes" id="UP001345013">
    <property type="component" value="Unassembled WGS sequence"/>
</dbReference>
<evidence type="ECO:0000256" key="5">
    <source>
        <dbReference type="ARBA" id="ARBA00022525"/>
    </source>
</evidence>
<keyword evidence="10 14" id="KW-0119">Carbohydrate metabolism</keyword>
<dbReference type="Gene3D" id="2.60.40.10">
    <property type="entry name" value="Immunoglobulins"/>
    <property type="match status" value="1"/>
</dbReference>
<keyword evidence="8" id="KW-0136">Cellulose degradation</keyword>
<dbReference type="InterPro" id="IPR036881">
    <property type="entry name" value="Glyco_hydro_3_C_sf"/>
</dbReference>
<dbReference type="Pfam" id="PF01915">
    <property type="entry name" value="Glyco_hydro_3_C"/>
    <property type="match status" value="1"/>
</dbReference>
<dbReference type="SMART" id="SM01217">
    <property type="entry name" value="Fn3_like"/>
    <property type="match status" value="1"/>
</dbReference>
<dbReference type="InterPro" id="IPR017853">
    <property type="entry name" value="GH"/>
</dbReference>
<keyword evidence="5" id="KW-0964">Secreted</keyword>
<keyword evidence="6 15" id="KW-0732">Signal</keyword>
<evidence type="ECO:0000256" key="12">
    <source>
        <dbReference type="ARBA" id="ARBA00023326"/>
    </source>
</evidence>
<evidence type="ECO:0000256" key="13">
    <source>
        <dbReference type="ARBA" id="ARBA00024983"/>
    </source>
</evidence>
<dbReference type="InterPro" id="IPR050288">
    <property type="entry name" value="Cellulose_deg_GH3"/>
</dbReference>
<comment type="subcellular location">
    <subcellularLocation>
        <location evidence="2">Secreted</location>
    </subcellularLocation>
</comment>
<dbReference type="Gene3D" id="3.20.20.300">
    <property type="entry name" value="Glycoside hydrolase, family 3, N-terminal domain"/>
    <property type="match status" value="1"/>
</dbReference>
<sequence>MLKMRCPSNVSRAFLIVSSFFGIAIAQTEGQSEVPLYGQSPAVYPTPANNGSTSEDWAAAYAQAYSLIAQMTLEEKVNVTRGYPGTCVGNTGSVPRLGIEPLCLADAPDGIRGQEFVSAFPAGIHLAATFDRDLQHRYGHALGEEYRGKGINMALGPCAGPMGRVATGGRNWEALSNDPYLAGAAMSLITKGLQENGVIATLKHFLANEQEWRRRPNDLGEAVSSNVDDRTIHELYAWPFMNGLKAGAASVMSSYQRVNNSYASQNSKLLNGLLKTQFGFEGFVVSDWGGQYTGIASANAGLDLVMPDAGYWGGNLSDAVTNGTVSEERLNDMVARQLAAFYYLGQDDTYPPPSIYSSTQKHLPVNVQGDHRTLIREIGAAGTVLVKNVNNTLPLKNPQFLNIYGYDAQTSPSPWQNPSRYGGGYEVNFGWKTLNGTLITGGGSGGATPPYVISPFQAIQDRVISRTPPGNLRWDFYSENPTPAYVNAEACLVFINSYASESFDRVNLTDEFSDNLVNNVAANCSNTIVVVHSAGIRLVEAWIDNPNVTAVLFAGLPGQESGNSLAQILYGDVSPSGRLPYTIARQQSDYGSPEVVNGSVSLDYFPQSDFTEGLFIDYRHFDRAGIAPRFEFGFGLSYSTFEYGSSLYVTDALSSVDAYPSADVQIVQGGHPQLWDILFEVSIDITNTGSMSAHEVAQLYITVPGDETPVRQLRGFGRLLLKAGEKRTATFQLTRRDLSVWDVVAQQWRLPRGSYDIAVGASSRDLRANGTIQITQ</sequence>
<comment type="similarity">
    <text evidence="4 14">Belongs to the glycosyl hydrolase 3 family.</text>
</comment>
<keyword evidence="18" id="KW-1185">Reference proteome</keyword>
<dbReference type="PANTHER" id="PTHR42715">
    <property type="entry name" value="BETA-GLUCOSIDASE"/>
    <property type="match status" value="1"/>
</dbReference>
<protein>
    <recommendedName>
        <fullName evidence="14">beta-glucosidase</fullName>
        <ecNumber evidence="14">3.2.1.21</ecNumber>
    </recommendedName>
</protein>
<comment type="function">
    <text evidence="13">Beta-glucosidases are one of a number of cellulolytic enzymes involved in the degradation of cellulosic biomass. Catalyzes the last step releasing glucose from the inhibitory cellobiose.</text>
</comment>
<dbReference type="Pfam" id="PF14310">
    <property type="entry name" value="Fn3-like"/>
    <property type="match status" value="1"/>
</dbReference>